<evidence type="ECO:0008006" key="5">
    <source>
        <dbReference type="Google" id="ProtNLM"/>
    </source>
</evidence>
<dbReference type="GO" id="GO:0006900">
    <property type="term" value="P:vesicle budding from membrane"/>
    <property type="evidence" value="ECO:0007669"/>
    <property type="project" value="TreeGrafter"/>
</dbReference>
<dbReference type="GO" id="GO:0005771">
    <property type="term" value="C:multivesicular body"/>
    <property type="evidence" value="ECO:0007669"/>
    <property type="project" value="TreeGrafter"/>
</dbReference>
<keyword evidence="1" id="KW-0175">Coiled coil</keyword>
<evidence type="ECO:0000256" key="1">
    <source>
        <dbReference type="SAM" id="Coils"/>
    </source>
</evidence>
<evidence type="ECO:0000313" key="3">
    <source>
        <dbReference type="EMBL" id="WFD28909.1"/>
    </source>
</evidence>
<dbReference type="Pfam" id="PF03357">
    <property type="entry name" value="Snf7"/>
    <property type="match status" value="1"/>
</dbReference>
<dbReference type="GO" id="GO:0000815">
    <property type="term" value="C:ESCRT III complex"/>
    <property type="evidence" value="ECO:0007669"/>
    <property type="project" value="TreeGrafter"/>
</dbReference>
<dbReference type="PANTHER" id="PTHR22761:SF96">
    <property type="entry name" value="BCDNA.GH08385"/>
    <property type="match status" value="1"/>
</dbReference>
<organism evidence="3 4">
    <name type="scientific">Malassezia nana</name>
    <dbReference type="NCBI Taxonomy" id="180528"/>
    <lineage>
        <taxon>Eukaryota</taxon>
        <taxon>Fungi</taxon>
        <taxon>Dikarya</taxon>
        <taxon>Basidiomycota</taxon>
        <taxon>Ustilaginomycotina</taxon>
        <taxon>Malasseziomycetes</taxon>
        <taxon>Malasseziales</taxon>
        <taxon>Malasseziaceae</taxon>
        <taxon>Malassezia</taxon>
    </lineage>
</organism>
<keyword evidence="4" id="KW-1185">Reference proteome</keyword>
<feature type="region of interest" description="Disordered" evidence="2">
    <location>
        <begin position="392"/>
        <end position="440"/>
    </location>
</feature>
<protein>
    <recommendedName>
        <fullName evidence="5">Charged multivesicular body protein 7</fullName>
    </recommendedName>
</protein>
<sequence length="440" mass="48044">MPLAAQLAALPEAQGERDELVSLYADMSGQRHSNAGAFRRRVAWWAHTLARACWERWDTHGGTLALAVDEDMPNRWAIDRAGRPLCLAVVVEELARQGQLVRVEEYVARRPSPVGRLARALQWVGAPAWRWLVASDEGLSDEALWPAVRGTWVVVTNVERAAELYLASLAPHPALFESVVSRAELEAQLAHLVPSGLNATDTSVLLTHLERDRRALLIEGDVVKLLYHRTDTRGIGEQERGIHAAKQAHARLSRQVDELHTRIDRAQAQAAEAVKRRAPRAVAASYVRSRHQLEEMLTKRVGALDTIRALLLKMEQATGDAEILRAYEVSEQTLRAILADPALQLEHVDAVVDGMAETLAAQEDVQAAMQAAVPADDDELADELAALQLEATAEAPKTPAEATAKAPSEAPAEAASPVLVKAPAVPQHAPRRTESLLESL</sequence>
<dbReference type="GO" id="GO:0009898">
    <property type="term" value="C:cytoplasmic side of plasma membrane"/>
    <property type="evidence" value="ECO:0007669"/>
    <property type="project" value="TreeGrafter"/>
</dbReference>
<feature type="compositionally biased region" description="Basic and acidic residues" evidence="2">
    <location>
        <begin position="431"/>
        <end position="440"/>
    </location>
</feature>
<feature type="compositionally biased region" description="Low complexity" evidence="2">
    <location>
        <begin position="392"/>
        <end position="417"/>
    </location>
</feature>
<dbReference type="PANTHER" id="PTHR22761">
    <property type="entry name" value="CHARGED MULTIVESICULAR BODY PROTEIN"/>
    <property type="match status" value="1"/>
</dbReference>
<proteinExistence type="predicted"/>
<name>A0AAF0EN32_9BASI</name>
<dbReference type="EMBL" id="CP119899">
    <property type="protein sequence ID" value="WFD28909.1"/>
    <property type="molecule type" value="Genomic_DNA"/>
</dbReference>
<accession>A0AAF0EN32</accession>
<dbReference type="AlphaFoldDB" id="A0AAF0EN32"/>
<evidence type="ECO:0000256" key="2">
    <source>
        <dbReference type="SAM" id="MobiDB-lite"/>
    </source>
</evidence>
<evidence type="ECO:0000313" key="4">
    <source>
        <dbReference type="Proteomes" id="UP001213623"/>
    </source>
</evidence>
<feature type="coiled-coil region" evidence="1">
    <location>
        <begin position="242"/>
        <end position="276"/>
    </location>
</feature>
<dbReference type="Proteomes" id="UP001213623">
    <property type="component" value="Chromosome 8"/>
</dbReference>
<dbReference type="InterPro" id="IPR005024">
    <property type="entry name" value="Snf7_fam"/>
</dbReference>
<dbReference type="GO" id="GO:0032511">
    <property type="term" value="P:late endosome to vacuole transport via multivesicular body sorting pathway"/>
    <property type="evidence" value="ECO:0007669"/>
    <property type="project" value="TreeGrafter"/>
</dbReference>
<reference evidence="3" key="1">
    <citation type="submission" date="2023-03" db="EMBL/GenBank/DDBJ databases">
        <title>Mating type loci evolution in Malassezia.</title>
        <authorList>
            <person name="Coelho M.A."/>
        </authorList>
    </citation>
    <scope>NUCLEOTIDE SEQUENCE</scope>
    <source>
        <strain evidence="3">CBS 9557</strain>
    </source>
</reference>
<gene>
    <name evidence="3" type="ORF">MNAN1_003925</name>
</gene>